<name>A0A1I1PZK8_9RHOB</name>
<dbReference type="Pfam" id="PF13193">
    <property type="entry name" value="AMP-binding_C"/>
    <property type="match status" value="1"/>
</dbReference>
<dbReference type="Pfam" id="PF00501">
    <property type="entry name" value="AMP-binding"/>
    <property type="match status" value="1"/>
</dbReference>
<accession>A0A1I1PZK8</accession>
<dbReference type="PANTHER" id="PTHR43767:SF7">
    <property type="entry name" value="MEDIUM_LONG-CHAIN-FATTY-ACID--COA LIGASE FADD8"/>
    <property type="match status" value="1"/>
</dbReference>
<reference evidence="3 4" key="1">
    <citation type="submission" date="2016-10" db="EMBL/GenBank/DDBJ databases">
        <authorList>
            <person name="de Groot N.N."/>
        </authorList>
    </citation>
    <scope>NUCLEOTIDE SEQUENCE [LARGE SCALE GENOMIC DNA]</scope>
    <source>
        <strain evidence="3 4">DSM 29619</strain>
    </source>
</reference>
<dbReference type="GO" id="GO:0016877">
    <property type="term" value="F:ligase activity, forming carbon-sulfur bonds"/>
    <property type="evidence" value="ECO:0007669"/>
    <property type="project" value="UniProtKB-ARBA"/>
</dbReference>
<dbReference type="OrthoDB" id="9803968at2"/>
<dbReference type="RefSeq" id="WP_093454582.1">
    <property type="nucleotide sequence ID" value="NZ_FNZG01000005.1"/>
</dbReference>
<dbReference type="InterPro" id="IPR050237">
    <property type="entry name" value="ATP-dep_AMP-bd_enzyme"/>
</dbReference>
<dbReference type="Gene3D" id="3.30.300.30">
    <property type="match status" value="1"/>
</dbReference>
<dbReference type="STRING" id="517719.SAMN05421762_3406"/>
<dbReference type="InterPro" id="IPR045851">
    <property type="entry name" value="AMP-bd_C_sf"/>
</dbReference>
<sequence length="530" mass="55674">MTQPDSLHGGPTDATLALRALARFPDRTAFAWDDGEMSYDEAAQLIGGMQAVLLRAGLVSGDCVALLSANRAECWCATIAVQALGCAVSNLHPMGPRGDHAAQIDELVPAVVIVDGQDHAVRAADLAGDCPAPQHMTLGGGGPLDLVAQARVLARTSDCPPQDRSRPELAATANFTGGTTGRPKSVLRSAGALAQISLTILADFGLPACPRYLAVAPISHVGGTKIVPVLMRGGTVHLMRGFDPVKVLQVIARDGINMTLMVPTMIYALLDHPDIEAADLSSLELLLYGAAPMAPARLAQGIERIGPVFAQLYGQTECYPIAVLSRGDHDPARPDILAACGHPVSTASVRLIASDGTDAPTGTLGEICVRAPMVMSGYRDRPEETAKALDGGWLHTGDIAVADETGRLTIVDRIKDMIVTGGFNVYPKEIEDVLTEDPAVAMAAVIGVPDDKWGEAVVAYIVAGTGQTPDKIPDKTPDTEALRARVREAKGAVHVPKAFYVVDALPLTGLGKVDKVALRAPHWEGQTRQV</sequence>
<dbReference type="InterPro" id="IPR025110">
    <property type="entry name" value="AMP-bd_C"/>
</dbReference>
<dbReference type="EMBL" id="FOLX01000002">
    <property type="protein sequence ID" value="SFD15259.1"/>
    <property type="molecule type" value="Genomic_DNA"/>
</dbReference>
<evidence type="ECO:0000259" key="1">
    <source>
        <dbReference type="Pfam" id="PF00501"/>
    </source>
</evidence>
<dbReference type="InterPro" id="IPR042099">
    <property type="entry name" value="ANL_N_sf"/>
</dbReference>
<dbReference type="Proteomes" id="UP000231644">
    <property type="component" value="Unassembled WGS sequence"/>
</dbReference>
<evidence type="ECO:0000313" key="3">
    <source>
        <dbReference type="EMBL" id="SFD15259.1"/>
    </source>
</evidence>
<feature type="domain" description="AMP-dependent synthetase/ligase" evidence="1">
    <location>
        <begin position="20"/>
        <end position="378"/>
    </location>
</feature>
<dbReference type="PANTHER" id="PTHR43767">
    <property type="entry name" value="LONG-CHAIN-FATTY-ACID--COA LIGASE"/>
    <property type="match status" value="1"/>
</dbReference>
<proteinExistence type="predicted"/>
<feature type="domain" description="AMP-binding enzyme C-terminal" evidence="2">
    <location>
        <begin position="429"/>
        <end position="512"/>
    </location>
</feature>
<gene>
    <name evidence="3" type="ORF">SAMN05421762_3406</name>
</gene>
<evidence type="ECO:0000313" key="4">
    <source>
        <dbReference type="Proteomes" id="UP000231644"/>
    </source>
</evidence>
<organism evidence="3 4">
    <name type="scientific">Pseudooceanicola nitratireducens</name>
    <dbReference type="NCBI Taxonomy" id="517719"/>
    <lineage>
        <taxon>Bacteria</taxon>
        <taxon>Pseudomonadati</taxon>
        <taxon>Pseudomonadota</taxon>
        <taxon>Alphaproteobacteria</taxon>
        <taxon>Rhodobacterales</taxon>
        <taxon>Paracoccaceae</taxon>
        <taxon>Pseudooceanicola</taxon>
    </lineage>
</organism>
<dbReference type="AlphaFoldDB" id="A0A1I1PZK8"/>
<dbReference type="InterPro" id="IPR000873">
    <property type="entry name" value="AMP-dep_synth/lig_dom"/>
</dbReference>
<keyword evidence="4" id="KW-1185">Reference proteome</keyword>
<evidence type="ECO:0000259" key="2">
    <source>
        <dbReference type="Pfam" id="PF13193"/>
    </source>
</evidence>
<dbReference type="SUPFAM" id="SSF56801">
    <property type="entry name" value="Acetyl-CoA synthetase-like"/>
    <property type="match status" value="1"/>
</dbReference>
<dbReference type="Gene3D" id="3.40.50.12780">
    <property type="entry name" value="N-terminal domain of ligase-like"/>
    <property type="match status" value="1"/>
</dbReference>
<protein>
    <submittedName>
        <fullName evidence="3">Fatty-acyl-CoA synthase</fullName>
    </submittedName>
</protein>